<organism evidence="8 9">
    <name type="scientific">Raphidocelis subcapitata</name>
    <dbReference type="NCBI Taxonomy" id="307507"/>
    <lineage>
        <taxon>Eukaryota</taxon>
        <taxon>Viridiplantae</taxon>
        <taxon>Chlorophyta</taxon>
        <taxon>core chlorophytes</taxon>
        <taxon>Chlorophyceae</taxon>
        <taxon>CS clade</taxon>
        <taxon>Sphaeropleales</taxon>
        <taxon>Selenastraceae</taxon>
        <taxon>Raphidocelis</taxon>
    </lineage>
</organism>
<feature type="transmembrane region" description="Helical" evidence="6">
    <location>
        <begin position="237"/>
        <end position="256"/>
    </location>
</feature>
<dbReference type="GO" id="GO:0016020">
    <property type="term" value="C:membrane"/>
    <property type="evidence" value="ECO:0007669"/>
    <property type="project" value="UniProtKB-SubCell"/>
</dbReference>
<evidence type="ECO:0000259" key="7">
    <source>
        <dbReference type="Pfam" id="PF01694"/>
    </source>
</evidence>
<dbReference type="OrthoDB" id="418595at2759"/>
<feature type="transmembrane region" description="Helical" evidence="6">
    <location>
        <begin position="205"/>
        <end position="225"/>
    </location>
</feature>
<feature type="domain" description="Peptidase S54 rhomboid" evidence="7">
    <location>
        <begin position="196"/>
        <end position="336"/>
    </location>
</feature>
<comment type="subcellular location">
    <subcellularLocation>
        <location evidence="1">Membrane</location>
        <topology evidence="1">Multi-pass membrane protein</topology>
    </subcellularLocation>
</comment>
<sequence length="341" mass="34542">MRRGFQRAAVVLLAQPPRNAADQQLLWAAGPAYCTASGGRAPGSGLRGFRLAPPSSESLAAAGCCGLALTAGLRSLLASATGGGASGTAAPATAGSAGAAPAPAPAARLAALAAALGTGLAAAAAAPAGVALANLTPNWDGLDRRWRGGRRWDFFGSGRRVTEILLGLNVAMYGLQQAYPGLVFKLARINQLISQGELWRLITPALLHGSFFHLAMNSVSLYLIGPAVEAALGSRRFAAVYAASAVTGNALAWAVQSTGFSLSVGASSSISGIFGAYVAFRFLNRGRYGISGGDLSWLAQVVGLNVLLQLGSHSIDGWSHLGGALGGAAMVVLLGPRPGRW</sequence>
<evidence type="ECO:0000313" key="8">
    <source>
        <dbReference type="EMBL" id="GBF91876.1"/>
    </source>
</evidence>
<proteinExistence type="inferred from homology"/>
<dbReference type="GO" id="GO:0004252">
    <property type="term" value="F:serine-type endopeptidase activity"/>
    <property type="evidence" value="ECO:0007669"/>
    <property type="project" value="InterPro"/>
</dbReference>
<keyword evidence="9" id="KW-1185">Reference proteome</keyword>
<dbReference type="InParanoid" id="A0A2V0NW75"/>
<evidence type="ECO:0000256" key="5">
    <source>
        <dbReference type="ARBA" id="ARBA00023136"/>
    </source>
</evidence>
<dbReference type="Pfam" id="PF01694">
    <property type="entry name" value="Rhomboid"/>
    <property type="match status" value="1"/>
</dbReference>
<name>A0A2V0NW75_9CHLO</name>
<evidence type="ECO:0000256" key="4">
    <source>
        <dbReference type="ARBA" id="ARBA00022989"/>
    </source>
</evidence>
<dbReference type="PANTHER" id="PTHR43731:SF26">
    <property type="entry name" value="RHOMBOID-LIKE PROTEIN 10, CHLOROPLASTIC"/>
    <property type="match status" value="1"/>
</dbReference>
<keyword evidence="3 6" id="KW-0812">Transmembrane</keyword>
<comment type="similarity">
    <text evidence="2">Belongs to the peptidase S54 family.</text>
</comment>
<dbReference type="Proteomes" id="UP000247498">
    <property type="component" value="Unassembled WGS sequence"/>
</dbReference>
<evidence type="ECO:0000256" key="1">
    <source>
        <dbReference type="ARBA" id="ARBA00004141"/>
    </source>
</evidence>
<gene>
    <name evidence="8" type="ORF">Rsub_04981</name>
</gene>
<dbReference type="EMBL" id="BDRX01000027">
    <property type="protein sequence ID" value="GBF91876.1"/>
    <property type="molecule type" value="Genomic_DNA"/>
</dbReference>
<feature type="transmembrane region" description="Helical" evidence="6">
    <location>
        <begin position="262"/>
        <end position="283"/>
    </location>
</feature>
<dbReference type="InterPro" id="IPR022764">
    <property type="entry name" value="Peptidase_S54_rhomboid_dom"/>
</dbReference>
<dbReference type="PANTHER" id="PTHR43731">
    <property type="entry name" value="RHOMBOID PROTEASE"/>
    <property type="match status" value="1"/>
</dbReference>
<dbReference type="STRING" id="307507.A0A2V0NW75"/>
<evidence type="ECO:0000256" key="3">
    <source>
        <dbReference type="ARBA" id="ARBA00022692"/>
    </source>
</evidence>
<dbReference type="InterPro" id="IPR035952">
    <property type="entry name" value="Rhomboid-like_sf"/>
</dbReference>
<evidence type="ECO:0000256" key="6">
    <source>
        <dbReference type="SAM" id="Phobius"/>
    </source>
</evidence>
<comment type="caution">
    <text evidence="8">The sequence shown here is derived from an EMBL/GenBank/DDBJ whole genome shotgun (WGS) entry which is preliminary data.</text>
</comment>
<reference evidence="8 9" key="1">
    <citation type="journal article" date="2018" name="Sci. Rep.">
        <title>Raphidocelis subcapitata (=Pseudokirchneriella subcapitata) provides an insight into genome evolution and environmental adaptations in the Sphaeropleales.</title>
        <authorList>
            <person name="Suzuki S."/>
            <person name="Yamaguchi H."/>
            <person name="Nakajima N."/>
            <person name="Kawachi M."/>
        </authorList>
    </citation>
    <scope>NUCLEOTIDE SEQUENCE [LARGE SCALE GENOMIC DNA]</scope>
    <source>
        <strain evidence="8 9">NIES-35</strain>
    </source>
</reference>
<keyword evidence="5 6" id="KW-0472">Membrane</keyword>
<keyword evidence="4 6" id="KW-1133">Transmembrane helix</keyword>
<protein>
    <recommendedName>
        <fullName evidence="7">Peptidase S54 rhomboid domain-containing protein</fullName>
    </recommendedName>
</protein>
<dbReference type="AlphaFoldDB" id="A0A2V0NW75"/>
<evidence type="ECO:0000256" key="2">
    <source>
        <dbReference type="ARBA" id="ARBA00009045"/>
    </source>
</evidence>
<dbReference type="SUPFAM" id="SSF144091">
    <property type="entry name" value="Rhomboid-like"/>
    <property type="match status" value="1"/>
</dbReference>
<accession>A0A2V0NW75</accession>
<dbReference type="InterPro" id="IPR050925">
    <property type="entry name" value="Rhomboid_protease_S54"/>
</dbReference>
<evidence type="ECO:0000313" key="9">
    <source>
        <dbReference type="Proteomes" id="UP000247498"/>
    </source>
</evidence>
<dbReference type="Gene3D" id="1.20.1540.10">
    <property type="entry name" value="Rhomboid-like"/>
    <property type="match status" value="1"/>
</dbReference>